<evidence type="ECO:0000259" key="3">
    <source>
        <dbReference type="SMART" id="SM00471"/>
    </source>
</evidence>
<dbReference type="PANTHER" id="PTHR11845:SF13">
    <property type="entry name" value="5'-DEOXYNUCLEOTIDASE HDDC2"/>
    <property type="match status" value="1"/>
</dbReference>
<dbReference type="Gene3D" id="1.10.3210.10">
    <property type="entry name" value="Hypothetical protein af1432"/>
    <property type="match status" value="1"/>
</dbReference>
<evidence type="ECO:0000256" key="2">
    <source>
        <dbReference type="SAM" id="MobiDB-lite"/>
    </source>
</evidence>
<protein>
    <submittedName>
        <fullName evidence="4">5'-deoxynucleotidase</fullName>
    </submittedName>
</protein>
<dbReference type="GO" id="GO:0002953">
    <property type="term" value="F:5'-deoxynucleotidase activity"/>
    <property type="evidence" value="ECO:0007669"/>
    <property type="project" value="InterPro"/>
</dbReference>
<keyword evidence="1" id="KW-0378">Hydrolase</keyword>
<dbReference type="SUPFAM" id="SSF109604">
    <property type="entry name" value="HD-domain/PDEase-like"/>
    <property type="match status" value="1"/>
</dbReference>
<dbReference type="RefSeq" id="WP_106011859.1">
    <property type="nucleotide sequence ID" value="NZ_CP027226.1"/>
</dbReference>
<gene>
    <name evidence="4" type="ORF">C5Q98_00870</name>
</gene>
<feature type="compositionally biased region" description="Polar residues" evidence="2">
    <location>
        <begin position="8"/>
        <end position="26"/>
    </location>
</feature>
<dbReference type="AlphaFoldDB" id="A0A2S0KLH8"/>
<evidence type="ECO:0000313" key="5">
    <source>
        <dbReference type="Proteomes" id="UP000237947"/>
    </source>
</evidence>
<reference evidence="5" key="1">
    <citation type="submission" date="2018-02" db="EMBL/GenBank/DDBJ databases">
        <authorList>
            <person name="Holder M.E."/>
            <person name="Ajami N.J."/>
            <person name="Petrosino J.F."/>
        </authorList>
    </citation>
    <scope>NUCLEOTIDE SEQUENCE [LARGE SCALE GENOMIC DNA]</scope>
    <source>
        <strain evidence="5">CCUG 47711</strain>
    </source>
</reference>
<dbReference type="NCBIfam" id="NF003009">
    <property type="entry name" value="PRK03826.1"/>
    <property type="match status" value="1"/>
</dbReference>
<dbReference type="KEGG" id="fsa:C5Q98_00870"/>
<proteinExistence type="predicted"/>
<sequence length="253" mass="28520">MDKLEKNIVNTNGTENAGSDNSNLQGDGNIQAAGNIKVTGNINKNNKFFAVVDRVRYIQRWALMRNNESENVAEHSFQTAIFAHALATIRSVELPELELQVDPNQIMAKALFHDVSEVITGDLPTPVKYHNPELRKAYKDYEALAVDTLLDFLPESLRDNYSELLIEKSLADTERGSLEYLEAGLIKAADKLSAYIKCLYEVNQGNNEFREALKSTLESIEAFYEDFPEVKVFMTDYVPAFSLSLDQLKDSEI</sequence>
<name>A0A2S0KLH8_9FIRM</name>
<dbReference type="EMBL" id="CP027226">
    <property type="protein sequence ID" value="AVM41871.1"/>
    <property type="molecule type" value="Genomic_DNA"/>
</dbReference>
<feature type="region of interest" description="Disordered" evidence="2">
    <location>
        <begin position="1"/>
        <end position="26"/>
    </location>
</feature>
<keyword evidence="5" id="KW-1185">Reference proteome</keyword>
<dbReference type="InterPro" id="IPR039356">
    <property type="entry name" value="YfbR/HDDC2"/>
</dbReference>
<dbReference type="CDD" id="cd00077">
    <property type="entry name" value="HDc"/>
    <property type="match status" value="1"/>
</dbReference>
<dbReference type="GO" id="GO:0005737">
    <property type="term" value="C:cytoplasm"/>
    <property type="evidence" value="ECO:0007669"/>
    <property type="project" value="TreeGrafter"/>
</dbReference>
<accession>A0A2S0KLH8</accession>
<organism evidence="4 5">
    <name type="scientific">Fastidiosipila sanguinis</name>
    <dbReference type="NCBI Taxonomy" id="236753"/>
    <lineage>
        <taxon>Bacteria</taxon>
        <taxon>Bacillati</taxon>
        <taxon>Bacillota</taxon>
        <taxon>Clostridia</taxon>
        <taxon>Eubacteriales</taxon>
        <taxon>Oscillospiraceae</taxon>
        <taxon>Fastidiosipila</taxon>
    </lineage>
</organism>
<evidence type="ECO:0000256" key="1">
    <source>
        <dbReference type="ARBA" id="ARBA00022801"/>
    </source>
</evidence>
<dbReference type="OrthoDB" id="9812744at2"/>
<dbReference type="PANTHER" id="PTHR11845">
    <property type="entry name" value="5'-DEOXYNUCLEOTIDASE HDDC2"/>
    <property type="match status" value="1"/>
</dbReference>
<evidence type="ECO:0000313" key="4">
    <source>
        <dbReference type="EMBL" id="AVM41871.1"/>
    </source>
</evidence>
<feature type="domain" description="HD/PDEase" evidence="3">
    <location>
        <begin position="68"/>
        <end position="204"/>
    </location>
</feature>
<dbReference type="Pfam" id="PF12917">
    <property type="entry name" value="YfbR-like"/>
    <property type="match status" value="1"/>
</dbReference>
<dbReference type="InterPro" id="IPR003607">
    <property type="entry name" value="HD/PDEase_dom"/>
</dbReference>
<dbReference type="SMART" id="SM00471">
    <property type="entry name" value="HDc"/>
    <property type="match status" value="1"/>
</dbReference>
<dbReference type="Proteomes" id="UP000237947">
    <property type="component" value="Chromosome"/>
</dbReference>